<dbReference type="Gene3D" id="3.10.580.10">
    <property type="entry name" value="CBS-domain"/>
    <property type="match status" value="1"/>
</dbReference>
<dbReference type="PANTHER" id="PTHR43080:SF2">
    <property type="entry name" value="CBS DOMAIN-CONTAINING PROTEIN"/>
    <property type="match status" value="1"/>
</dbReference>
<dbReference type="SMART" id="SM00116">
    <property type="entry name" value="CBS"/>
    <property type="match status" value="2"/>
</dbReference>
<dbReference type="GO" id="GO:0003938">
    <property type="term" value="F:IMP dehydrogenase activity"/>
    <property type="evidence" value="ECO:0007669"/>
    <property type="project" value="UniProtKB-EC"/>
</dbReference>
<evidence type="ECO:0000259" key="2">
    <source>
        <dbReference type="PROSITE" id="PS51371"/>
    </source>
</evidence>
<evidence type="ECO:0000313" key="3">
    <source>
        <dbReference type="EMBL" id="MPM36666.1"/>
    </source>
</evidence>
<gene>
    <name evidence="3" type="primary">guaB_54</name>
    <name evidence="3" type="ORF">SDC9_83265</name>
</gene>
<proteinExistence type="predicted"/>
<dbReference type="AlphaFoldDB" id="A0A644Z736"/>
<keyword evidence="3" id="KW-0560">Oxidoreductase</keyword>
<dbReference type="SUPFAM" id="SSF54631">
    <property type="entry name" value="CBS-domain pair"/>
    <property type="match status" value="1"/>
</dbReference>
<dbReference type="CDD" id="cd04623">
    <property type="entry name" value="CBS_pair_bac_euk"/>
    <property type="match status" value="1"/>
</dbReference>
<evidence type="ECO:0000256" key="1">
    <source>
        <dbReference type="ARBA" id="ARBA00023122"/>
    </source>
</evidence>
<dbReference type="Pfam" id="PF00571">
    <property type="entry name" value="CBS"/>
    <property type="match status" value="2"/>
</dbReference>
<dbReference type="EC" id="1.1.1.205" evidence="3"/>
<reference evidence="3" key="1">
    <citation type="submission" date="2019-08" db="EMBL/GenBank/DDBJ databases">
        <authorList>
            <person name="Kucharzyk K."/>
            <person name="Murdoch R.W."/>
            <person name="Higgins S."/>
            <person name="Loffler F."/>
        </authorList>
    </citation>
    <scope>NUCLEOTIDE SEQUENCE</scope>
</reference>
<dbReference type="PROSITE" id="PS51371">
    <property type="entry name" value="CBS"/>
    <property type="match status" value="2"/>
</dbReference>
<feature type="domain" description="CBS" evidence="2">
    <location>
        <begin position="73"/>
        <end position="129"/>
    </location>
</feature>
<dbReference type="InterPro" id="IPR046342">
    <property type="entry name" value="CBS_dom_sf"/>
</dbReference>
<sequence length="140" mass="15061">MKIRDLLRRKGNTVLTLAVTATVADAVNVLRDHGIGCVVVTDPTGAIAGLVSERDISHAFGVVAPETPISDLMTRDVRTCPPDEDVEALAAMMTDQRVRHVPVVENGRLSGLVSIGDVVKAHLDELRSERDHLVAYVQSS</sequence>
<dbReference type="InterPro" id="IPR051257">
    <property type="entry name" value="Diverse_CBS-Domain"/>
</dbReference>
<name>A0A644Z736_9ZZZZ</name>
<dbReference type="InterPro" id="IPR000644">
    <property type="entry name" value="CBS_dom"/>
</dbReference>
<protein>
    <submittedName>
        <fullName evidence="3">Inosine-5'-monophosphate dehydrogenase</fullName>
        <ecNumber evidence="3">1.1.1.205</ecNumber>
    </submittedName>
</protein>
<comment type="caution">
    <text evidence="3">The sequence shown here is derived from an EMBL/GenBank/DDBJ whole genome shotgun (WGS) entry which is preliminary data.</text>
</comment>
<organism evidence="3">
    <name type="scientific">bioreactor metagenome</name>
    <dbReference type="NCBI Taxonomy" id="1076179"/>
    <lineage>
        <taxon>unclassified sequences</taxon>
        <taxon>metagenomes</taxon>
        <taxon>ecological metagenomes</taxon>
    </lineage>
</organism>
<dbReference type="PANTHER" id="PTHR43080">
    <property type="entry name" value="CBS DOMAIN-CONTAINING PROTEIN CBSX3, MITOCHONDRIAL"/>
    <property type="match status" value="1"/>
</dbReference>
<feature type="domain" description="CBS" evidence="2">
    <location>
        <begin position="7"/>
        <end position="69"/>
    </location>
</feature>
<accession>A0A644Z736</accession>
<dbReference type="EMBL" id="VSSQ01007683">
    <property type="protein sequence ID" value="MPM36666.1"/>
    <property type="molecule type" value="Genomic_DNA"/>
</dbReference>
<dbReference type="InterPro" id="IPR044725">
    <property type="entry name" value="CBSX3_CBS_dom"/>
</dbReference>
<keyword evidence="1" id="KW-0129">CBS domain</keyword>